<evidence type="ECO:0000313" key="17">
    <source>
        <dbReference type="EMBL" id="MDZ5761952.1"/>
    </source>
</evidence>
<dbReference type="Pfam" id="PF01066">
    <property type="entry name" value="CDP-OH_P_transf"/>
    <property type="match status" value="1"/>
</dbReference>
<keyword evidence="6" id="KW-0444">Lipid biosynthesis</keyword>
<dbReference type="InterPro" id="IPR000462">
    <property type="entry name" value="CDP-OH_P_trans"/>
</dbReference>
<keyword evidence="11 16" id="KW-0472">Membrane</keyword>
<dbReference type="Proteomes" id="UP001293791">
    <property type="component" value="Unassembled WGS sequence"/>
</dbReference>
<evidence type="ECO:0000256" key="8">
    <source>
        <dbReference type="ARBA" id="ARBA00022692"/>
    </source>
</evidence>
<feature type="transmembrane region" description="Helical" evidence="16">
    <location>
        <begin position="201"/>
        <end position="219"/>
    </location>
</feature>
<dbReference type="InterPro" id="IPR004533">
    <property type="entry name" value="CDP-diaglyc--ser_O-PTrfase"/>
</dbReference>
<feature type="transmembrane region" description="Helical" evidence="16">
    <location>
        <begin position="168"/>
        <end position="189"/>
    </location>
</feature>
<comment type="similarity">
    <text evidence="3 15">Belongs to the CDP-alcohol phosphatidyltransferase class-I family.</text>
</comment>
<feature type="transmembrane region" description="Helical" evidence="16">
    <location>
        <begin position="225"/>
        <end position="242"/>
    </location>
</feature>
<dbReference type="InterPro" id="IPR050324">
    <property type="entry name" value="CDP-alcohol_PTase-I"/>
</dbReference>
<evidence type="ECO:0000313" key="18">
    <source>
        <dbReference type="Proteomes" id="UP001293791"/>
    </source>
</evidence>
<evidence type="ECO:0000256" key="11">
    <source>
        <dbReference type="ARBA" id="ARBA00023136"/>
    </source>
</evidence>
<comment type="caution">
    <text evidence="17">The sequence shown here is derived from an EMBL/GenBank/DDBJ whole genome shotgun (WGS) entry which is preliminary data.</text>
</comment>
<evidence type="ECO:0000256" key="12">
    <source>
        <dbReference type="ARBA" id="ARBA00023209"/>
    </source>
</evidence>
<keyword evidence="13" id="KW-1208">Phospholipid metabolism</keyword>
<sequence length="246" mass="26591">MNQQKSSITLASLIPNIVTLFALCLGSTAIRYSLDLKFETAVSLIVIAAIIDGLDGRIARFLNLSSNFGAQLDSLADLVNFGIAPGIAIYIWSLSKIPYRGIGWAIVLFYIVCSAFRLARFNAGAVGIHKEKSGPNMLATFEGVPMPVAAVLSMMPMMVSFINHDIAIYSNAIAVYVVIIAILMVSSMPTPSIKNITINRNNLPISIALLGAFITAALLEPWIVLPTIGALYLIALPFFAHYSRKK</sequence>
<feature type="transmembrane region" description="Helical" evidence="16">
    <location>
        <begin position="7"/>
        <end position="30"/>
    </location>
</feature>
<dbReference type="EC" id="2.7.8.8" evidence="4"/>
<keyword evidence="9 16" id="KW-1133">Transmembrane helix</keyword>
<evidence type="ECO:0000256" key="3">
    <source>
        <dbReference type="ARBA" id="ARBA00010441"/>
    </source>
</evidence>
<dbReference type="NCBIfam" id="TIGR00473">
    <property type="entry name" value="pssA"/>
    <property type="match status" value="1"/>
</dbReference>
<evidence type="ECO:0000256" key="6">
    <source>
        <dbReference type="ARBA" id="ARBA00022516"/>
    </source>
</evidence>
<name>A0ABU5L744_9RICK</name>
<keyword evidence="12" id="KW-0594">Phospholipid biosynthesis</keyword>
<dbReference type="PROSITE" id="PS00379">
    <property type="entry name" value="CDP_ALCOHOL_P_TRANSF"/>
    <property type="match status" value="1"/>
</dbReference>
<dbReference type="RefSeq" id="WP_322497450.1">
    <property type="nucleotide sequence ID" value="NZ_JARGYT010000012.1"/>
</dbReference>
<evidence type="ECO:0000256" key="1">
    <source>
        <dbReference type="ARBA" id="ARBA00000287"/>
    </source>
</evidence>
<dbReference type="PANTHER" id="PTHR14269:SF61">
    <property type="entry name" value="CDP-DIACYLGLYCEROL--SERINE O-PHOSPHATIDYLTRANSFERASE"/>
    <property type="match status" value="1"/>
</dbReference>
<evidence type="ECO:0000256" key="5">
    <source>
        <dbReference type="ARBA" id="ARBA00017171"/>
    </source>
</evidence>
<evidence type="ECO:0000256" key="10">
    <source>
        <dbReference type="ARBA" id="ARBA00023098"/>
    </source>
</evidence>
<keyword evidence="10" id="KW-0443">Lipid metabolism</keyword>
<evidence type="ECO:0000256" key="13">
    <source>
        <dbReference type="ARBA" id="ARBA00023264"/>
    </source>
</evidence>
<dbReference type="Gene3D" id="1.20.120.1760">
    <property type="match status" value="1"/>
</dbReference>
<feature type="transmembrane region" description="Helical" evidence="16">
    <location>
        <begin position="140"/>
        <end position="162"/>
    </location>
</feature>
<evidence type="ECO:0000256" key="4">
    <source>
        <dbReference type="ARBA" id="ARBA00013174"/>
    </source>
</evidence>
<protein>
    <recommendedName>
        <fullName evidence="5">CDP-diacylglycerol--serine O-phosphatidyltransferase</fullName>
        <ecNumber evidence="4">2.7.8.8</ecNumber>
    </recommendedName>
    <alternativeName>
        <fullName evidence="14">Phosphatidylserine synthase</fullName>
    </alternativeName>
</protein>
<gene>
    <name evidence="17" type="ORF">Cyrtocomes_00316</name>
</gene>
<organism evidence="17 18">
    <name type="scientific">Candidatus Cyrtobacter comes</name>
    <dbReference type="NCBI Taxonomy" id="675776"/>
    <lineage>
        <taxon>Bacteria</taxon>
        <taxon>Pseudomonadati</taxon>
        <taxon>Pseudomonadota</taxon>
        <taxon>Alphaproteobacteria</taxon>
        <taxon>Rickettsiales</taxon>
        <taxon>Candidatus Midichloriaceae</taxon>
        <taxon>Candidatus Cyrtobacter</taxon>
    </lineage>
</organism>
<evidence type="ECO:0000256" key="2">
    <source>
        <dbReference type="ARBA" id="ARBA00004127"/>
    </source>
</evidence>
<evidence type="ECO:0000256" key="9">
    <source>
        <dbReference type="ARBA" id="ARBA00022989"/>
    </source>
</evidence>
<keyword evidence="18" id="KW-1185">Reference proteome</keyword>
<evidence type="ECO:0000256" key="7">
    <source>
        <dbReference type="ARBA" id="ARBA00022679"/>
    </source>
</evidence>
<dbReference type="PANTHER" id="PTHR14269">
    <property type="entry name" value="CDP-DIACYLGLYCEROL--GLYCEROL-3-PHOSPHATE 3-PHOSPHATIDYLTRANSFERASE-RELATED"/>
    <property type="match status" value="1"/>
</dbReference>
<keyword evidence="7 15" id="KW-0808">Transferase</keyword>
<comment type="catalytic activity">
    <reaction evidence="1">
        <text>a CDP-1,2-diacyl-sn-glycerol + L-serine = a 1,2-diacyl-sn-glycero-3-phospho-L-serine + CMP + H(+)</text>
        <dbReference type="Rhea" id="RHEA:16913"/>
        <dbReference type="ChEBI" id="CHEBI:15378"/>
        <dbReference type="ChEBI" id="CHEBI:33384"/>
        <dbReference type="ChEBI" id="CHEBI:57262"/>
        <dbReference type="ChEBI" id="CHEBI:58332"/>
        <dbReference type="ChEBI" id="CHEBI:60377"/>
        <dbReference type="EC" id="2.7.8.8"/>
    </reaction>
</comment>
<feature type="transmembrane region" description="Helical" evidence="16">
    <location>
        <begin position="101"/>
        <end position="119"/>
    </location>
</feature>
<evidence type="ECO:0000256" key="14">
    <source>
        <dbReference type="ARBA" id="ARBA00032361"/>
    </source>
</evidence>
<dbReference type="InterPro" id="IPR048254">
    <property type="entry name" value="CDP_ALCOHOL_P_TRANSF_CS"/>
</dbReference>
<evidence type="ECO:0000256" key="16">
    <source>
        <dbReference type="SAM" id="Phobius"/>
    </source>
</evidence>
<dbReference type="InterPro" id="IPR043130">
    <property type="entry name" value="CDP-OH_PTrfase_TM_dom"/>
</dbReference>
<accession>A0ABU5L744</accession>
<evidence type="ECO:0000256" key="15">
    <source>
        <dbReference type="RuleBase" id="RU003750"/>
    </source>
</evidence>
<reference evidence="17 18" key="1">
    <citation type="submission" date="2023-02" db="EMBL/GenBank/DDBJ databases">
        <title>Host association and intracellularity evolved multiple times independently in the Rickettsiales.</title>
        <authorList>
            <person name="Castelli M."/>
            <person name="Nardi T."/>
            <person name="Gammuto L."/>
            <person name="Bellinzona G."/>
            <person name="Sabaneyeva E."/>
            <person name="Potekhin A."/>
            <person name="Serra V."/>
            <person name="Petroni G."/>
            <person name="Sassera D."/>
        </authorList>
    </citation>
    <scope>NUCLEOTIDE SEQUENCE [LARGE SCALE GENOMIC DNA]</scope>
    <source>
        <strain evidence="17 18">BOD18</strain>
    </source>
</reference>
<comment type="subcellular location">
    <subcellularLocation>
        <location evidence="2">Endomembrane system</location>
        <topology evidence="2">Multi-pass membrane protein</topology>
    </subcellularLocation>
</comment>
<dbReference type="EMBL" id="JARGYT010000012">
    <property type="protein sequence ID" value="MDZ5761952.1"/>
    <property type="molecule type" value="Genomic_DNA"/>
</dbReference>
<proteinExistence type="inferred from homology"/>
<keyword evidence="8 16" id="KW-0812">Transmembrane</keyword>